<dbReference type="Pfam" id="PF16582">
    <property type="entry name" value="TPP_enzyme_M_2"/>
    <property type="match status" value="1"/>
</dbReference>
<reference evidence="9 10" key="1">
    <citation type="journal article" date="2021" name="Comput. Struct. Biotechnol. J.">
        <title>De novo genome assembly of the potent medicinal plant Rehmannia glutinosa using nanopore technology.</title>
        <authorList>
            <person name="Ma L."/>
            <person name="Dong C."/>
            <person name="Song C."/>
            <person name="Wang X."/>
            <person name="Zheng X."/>
            <person name="Niu Y."/>
            <person name="Chen S."/>
            <person name="Feng W."/>
        </authorList>
    </citation>
    <scope>NUCLEOTIDE SEQUENCE [LARGE SCALE GENOMIC DNA]</scope>
    <source>
        <strain evidence="9">DH-2019</strain>
    </source>
</reference>
<dbReference type="NCBIfam" id="TIGR00173">
    <property type="entry name" value="menD"/>
    <property type="match status" value="1"/>
</dbReference>
<dbReference type="SUPFAM" id="SSF52518">
    <property type="entry name" value="Thiamin diphosphate-binding fold (THDP-binding)"/>
    <property type="match status" value="2"/>
</dbReference>
<dbReference type="InterPro" id="IPR029058">
    <property type="entry name" value="AB_hydrolase_fold"/>
</dbReference>
<evidence type="ECO:0000256" key="7">
    <source>
        <dbReference type="ARBA" id="ARBA00023239"/>
    </source>
</evidence>
<dbReference type="InterPro" id="IPR013342">
    <property type="entry name" value="Mandelate_racemase_C"/>
</dbReference>
<dbReference type="NCBIfam" id="TIGR01927">
    <property type="entry name" value="menC_gam_Gplu"/>
    <property type="match status" value="1"/>
</dbReference>
<dbReference type="InterPro" id="IPR036849">
    <property type="entry name" value="Enolase-like_C_sf"/>
</dbReference>
<protein>
    <recommendedName>
        <fullName evidence="8">Mandelate racemase/muconate lactonizing enzyme C-terminal domain-containing protein</fullName>
    </recommendedName>
</protein>
<organism evidence="9 10">
    <name type="scientific">Rehmannia glutinosa</name>
    <name type="common">Chinese foxglove</name>
    <dbReference type="NCBI Taxonomy" id="99300"/>
    <lineage>
        <taxon>Eukaryota</taxon>
        <taxon>Viridiplantae</taxon>
        <taxon>Streptophyta</taxon>
        <taxon>Embryophyta</taxon>
        <taxon>Tracheophyta</taxon>
        <taxon>Spermatophyta</taxon>
        <taxon>Magnoliopsida</taxon>
        <taxon>eudicotyledons</taxon>
        <taxon>Gunneridae</taxon>
        <taxon>Pentapetalae</taxon>
        <taxon>asterids</taxon>
        <taxon>lamiids</taxon>
        <taxon>Lamiales</taxon>
        <taxon>Orobanchaceae</taxon>
        <taxon>Rehmannieae</taxon>
        <taxon>Rehmannia</taxon>
    </lineage>
</organism>
<evidence type="ECO:0000256" key="2">
    <source>
        <dbReference type="ARBA" id="ARBA00022679"/>
    </source>
</evidence>
<dbReference type="CDD" id="cd02009">
    <property type="entry name" value="TPP_SHCHC_synthase"/>
    <property type="match status" value="1"/>
</dbReference>
<accession>A0ABR0XEZ1</accession>
<dbReference type="EMBL" id="JABTTQ020000005">
    <property type="protein sequence ID" value="KAK6157744.1"/>
    <property type="molecule type" value="Genomic_DNA"/>
</dbReference>
<dbReference type="InterPro" id="IPR000073">
    <property type="entry name" value="AB_hydrolase_1"/>
</dbReference>
<dbReference type="InterPro" id="IPR004433">
    <property type="entry name" value="MenaQ_synth_MenD"/>
</dbReference>
<keyword evidence="7" id="KW-0456">Lyase</keyword>
<dbReference type="InterPro" id="IPR018110">
    <property type="entry name" value="Mandel_Rmase/mucon_lact_enz_CS"/>
</dbReference>
<keyword evidence="6" id="KW-0464">Manganese</keyword>
<dbReference type="Gene3D" id="3.40.50.1220">
    <property type="entry name" value="TPP-binding domain"/>
    <property type="match status" value="1"/>
</dbReference>
<dbReference type="HAMAP" id="MF_01660">
    <property type="entry name" value="MenH"/>
    <property type="match status" value="1"/>
</dbReference>
<dbReference type="HAMAP" id="MF_01659">
    <property type="entry name" value="MenD"/>
    <property type="match status" value="1"/>
</dbReference>
<dbReference type="InterPro" id="IPR032264">
    <property type="entry name" value="MenD_middle"/>
</dbReference>
<dbReference type="InterPro" id="IPR029065">
    <property type="entry name" value="Enolase_C-like"/>
</dbReference>
<evidence type="ECO:0000256" key="6">
    <source>
        <dbReference type="ARBA" id="ARBA00023211"/>
    </source>
</evidence>
<dbReference type="SFLD" id="SFLDG00180">
    <property type="entry name" value="muconate_cycloisomerase"/>
    <property type="match status" value="1"/>
</dbReference>
<dbReference type="PANTHER" id="PTHR42916:SF1">
    <property type="entry name" value="PROTEIN PHYLLO, CHLOROPLASTIC"/>
    <property type="match status" value="1"/>
</dbReference>
<proteinExistence type="inferred from homology"/>
<dbReference type="Gene3D" id="3.30.390.10">
    <property type="entry name" value="Enolase-like, N-terminal domain"/>
    <property type="match status" value="1"/>
</dbReference>
<keyword evidence="1" id="KW-0474">Menaquinone biosynthesis</keyword>
<dbReference type="SFLD" id="SFLDS00001">
    <property type="entry name" value="Enolase"/>
    <property type="match status" value="1"/>
</dbReference>
<evidence type="ECO:0000313" key="9">
    <source>
        <dbReference type="EMBL" id="KAK6157744.1"/>
    </source>
</evidence>
<dbReference type="Gene3D" id="3.20.20.120">
    <property type="entry name" value="Enolase-like C-terminal domain"/>
    <property type="match status" value="1"/>
</dbReference>
<dbReference type="SUPFAM" id="SSF53474">
    <property type="entry name" value="alpha/beta-Hydrolases"/>
    <property type="match status" value="1"/>
</dbReference>
<keyword evidence="2" id="KW-0808">Transferase</keyword>
<evidence type="ECO:0000256" key="3">
    <source>
        <dbReference type="ARBA" id="ARBA00022723"/>
    </source>
</evidence>
<evidence type="ECO:0000256" key="1">
    <source>
        <dbReference type="ARBA" id="ARBA00022428"/>
    </source>
</evidence>
<dbReference type="NCBIfam" id="TIGR03695">
    <property type="entry name" value="menH_SHCHC"/>
    <property type="match status" value="1"/>
</dbReference>
<dbReference type="PROSITE" id="PS00909">
    <property type="entry name" value="MR_MLE_2"/>
    <property type="match status" value="1"/>
</dbReference>
<feature type="domain" description="Mandelate racemase/muconate lactonizing enzyme C-terminal" evidence="8">
    <location>
        <begin position="1085"/>
        <end position="1181"/>
    </location>
</feature>
<dbReference type="Proteomes" id="UP001318860">
    <property type="component" value="Unassembled WGS sequence"/>
</dbReference>
<dbReference type="SFLD" id="SFLDF00009">
    <property type="entry name" value="o-succinylbenzoate_synthase"/>
    <property type="match status" value="1"/>
</dbReference>
<dbReference type="InterPro" id="IPR029017">
    <property type="entry name" value="Enolase-like_N"/>
</dbReference>
<keyword evidence="10" id="KW-1185">Reference proteome</keyword>
<dbReference type="InterPro" id="IPR022485">
    <property type="entry name" value="SHCHC_synthase_MenH"/>
</dbReference>
<dbReference type="SUPFAM" id="SSF52467">
    <property type="entry name" value="DHS-like NAD/FAD-binding domain"/>
    <property type="match status" value="1"/>
</dbReference>
<evidence type="ECO:0000259" key="8">
    <source>
        <dbReference type="SMART" id="SM00922"/>
    </source>
</evidence>
<dbReference type="CDD" id="cd07037">
    <property type="entry name" value="TPP_PYR_MenD"/>
    <property type="match status" value="1"/>
</dbReference>
<evidence type="ECO:0000256" key="5">
    <source>
        <dbReference type="ARBA" id="ARBA00023052"/>
    </source>
</evidence>
<keyword evidence="5" id="KW-0786">Thiamine pyrophosphate</keyword>
<keyword evidence="4" id="KW-0460">Magnesium</keyword>
<dbReference type="PANTHER" id="PTHR42916">
    <property type="entry name" value="2-SUCCINYL-5-ENOLPYRUVYL-6-HYDROXY-3-CYCLOHEXENE-1-CARBOXYLATE SYNTHASE"/>
    <property type="match status" value="1"/>
</dbReference>
<keyword evidence="3" id="KW-0479">Metal-binding</keyword>
<dbReference type="Gene3D" id="3.40.50.970">
    <property type="match status" value="2"/>
</dbReference>
<comment type="caution">
    <text evidence="9">The sequence shown here is derived from an EMBL/GenBank/DDBJ whole genome shotgun (WGS) entry which is preliminary data.</text>
</comment>
<dbReference type="SUPFAM" id="SSF51604">
    <property type="entry name" value="Enolase C-terminal domain-like"/>
    <property type="match status" value="1"/>
</dbReference>
<dbReference type="InterPro" id="IPR029061">
    <property type="entry name" value="THDP-binding"/>
</dbReference>
<dbReference type="InterPro" id="IPR011766">
    <property type="entry name" value="TPP_enzyme_TPP-bd"/>
</dbReference>
<sequence length="1631" mass="179415">MGIDKALDAKDAALLVNTCITHNLAPVLSLEQGLDRIKEALEDLKANPPPCSSGMYRFQLAVPPSAKALNWFCSQPEASDVFPLFFLSNEENPTYKSLSLGRTRGVFGIGSAVIFEESSPHASQKSSAIRRYLSAEPTSSKAYGFLDIEFDTKMSTIKHQNGSIYFFIPQIELDEFEDIPFLIATLAWDDSSMCTFNEAVQRFELTFDQARRSCGNGSQLIRSSLLKFNSAEKHREMVRANAMLLDGKHLEASTLKLGDNLSCCSQFVARLSSTLSIANNMNQSDETNQVSNITQDFPNINALWAYLIVEECTRLAPGSRSSPLTIAAASHPLTTCIACIDERSLAFHALGYAKGSQKPAVVITSSGTAVSNLFPAVVEASQSFVPLLLLTADRPPELIDVGANQAINQVNHFGTFARQFFSLPPPTDDISAKLVLTTIDSAVFKATSSPNGPIHINCPFREPLGNSPRNWNRNCISGLDFWISNAEPFTNYIPLQQSLTCNNASGQMTEVLKLIQGANNGILVLGSIHKENDMWAALLLAKHLSWPVVVDIQSGLRLRKYLSSFLDSKDILFVDQLDQLLLSDSVRAWMQADVIIQIGSRITGRRISQMIEHCTPCSYIMVDDHPGRHDPSHIMTHRIQSTITEFSDCLIKCCTPGVSKKWGDIIRGLDTTAAWETSFIIDSEQSLTEPYVARKIFETIRCGSALFYGNSMPIRDADMYGSNWVQCTHSDSLMLSTGLPCHPVHVSGNRGASGIDGLISTAIGFAVGCNKRVLFVIGDISFLHDTNGLALLRQRTHRKPMVILVVNNHGGAIFSQLQVANTTERSILDQFFYTSHNVSIRDLCTAHGVKHVQVQTKRDLQDALFTSQREDVDCVVEVESGIDTNVAFHSNLRDFTRKASDHALNILSKLSVADSNSQDLMHFKINKMDYSLYRVQLNAPPTSASMSSNNTTSYREGFVISLSLEDGSIGFGEVAPLEIHKENLLDVEEQLRFLIHAMKGKTINNILPLLKSSVSSWIWNSLGIPVGSIFPSVRCGLEMAVLSAIASTQGSTLLEILHPAREESSSKMSSSAVQICALIDSYGSPMDTAFIASNLVAEGFTAIKIKVARRADPDEDIATIQEVRRKVGQHIVLRADANRKWTYDEAVKFARSVKDCCLQYIEEPVNNEDDIVKFCEETDVPVALDETINCIKENPLEVLQKYSHSGIVALVIKPGVIGGFEKAALFARWARQHGKMAVVSAAFESSLGLSAYIQFARYLDLQNVEIQSLMNNKPAPITAHGFGTYKWFKEEVTAETLNIRSDPDHGSVEADAVDAGRFLQKCRINHDVVVRTSIQEQVRQYQIAVDTGGVAFTTNVLETGESIDGTAVVFLHGFLGTGRDWIPIMKAISSSTRCIAIDLPGHGGSKLQYHGINGSDQPNLSIDVVVDILCKVLNNLTPQKVILVGYSMGARISLYTALNCSDKVEKAVIISGSPGLIDNDARAIRKAKDDFRASTLVSNGLDFFMEAWYAEGLWASLRSHPHFKEIVSNRLQHNDLHTLGKVLSGLSIGRQPSLWEDLKHCKVPLQIIVGEKDVKFKAIAREMYAKISHENGSINSPPVAEIPNAGHSVHLENPLALITALRQFIKGEKNT</sequence>
<dbReference type="Gene3D" id="3.40.50.1820">
    <property type="entry name" value="alpha/beta hydrolase"/>
    <property type="match status" value="1"/>
</dbReference>
<dbReference type="Pfam" id="PF02776">
    <property type="entry name" value="TPP_enzyme_N"/>
    <property type="match status" value="1"/>
</dbReference>
<evidence type="ECO:0000313" key="10">
    <source>
        <dbReference type="Proteomes" id="UP001318860"/>
    </source>
</evidence>
<dbReference type="SUPFAM" id="SSF54826">
    <property type="entry name" value="Enolase N-terminal domain-like"/>
    <property type="match status" value="1"/>
</dbReference>
<evidence type="ECO:0000256" key="4">
    <source>
        <dbReference type="ARBA" id="ARBA00022842"/>
    </source>
</evidence>
<dbReference type="Pfam" id="PF12697">
    <property type="entry name" value="Abhydrolase_6"/>
    <property type="match status" value="1"/>
</dbReference>
<dbReference type="InterPro" id="IPR029035">
    <property type="entry name" value="DHS-like_NAD/FAD-binding_dom"/>
</dbReference>
<name>A0ABR0XEZ1_REHGL</name>
<dbReference type="Pfam" id="PF02775">
    <property type="entry name" value="TPP_enzyme_C"/>
    <property type="match status" value="1"/>
</dbReference>
<dbReference type="InterPro" id="IPR012001">
    <property type="entry name" value="Thiamin_PyroP_enz_TPP-bd_dom"/>
</dbReference>
<gene>
    <name evidence="9" type="ORF">DH2020_011992</name>
</gene>
<dbReference type="Pfam" id="PF13378">
    <property type="entry name" value="MR_MLE_C"/>
    <property type="match status" value="1"/>
</dbReference>
<dbReference type="SMART" id="SM00922">
    <property type="entry name" value="MR_MLE"/>
    <property type="match status" value="1"/>
</dbReference>